<evidence type="ECO:0000313" key="1">
    <source>
        <dbReference type="EMBL" id="KAB8272008.1"/>
    </source>
</evidence>
<organism evidence="1 2">
    <name type="scientific">Aspergillus minisclerotigenes</name>
    <dbReference type="NCBI Taxonomy" id="656917"/>
    <lineage>
        <taxon>Eukaryota</taxon>
        <taxon>Fungi</taxon>
        <taxon>Dikarya</taxon>
        <taxon>Ascomycota</taxon>
        <taxon>Pezizomycotina</taxon>
        <taxon>Eurotiomycetes</taxon>
        <taxon>Eurotiomycetidae</taxon>
        <taxon>Eurotiales</taxon>
        <taxon>Aspergillaceae</taxon>
        <taxon>Aspergillus</taxon>
        <taxon>Aspergillus subgen. Circumdati</taxon>
    </lineage>
</organism>
<reference evidence="1 2" key="1">
    <citation type="submission" date="2019-04" db="EMBL/GenBank/DDBJ databases">
        <title>Fungal friends and foes A comparative genomics study of 23 Aspergillus species from section Flavi.</title>
        <authorList>
            <consortium name="DOE Joint Genome Institute"/>
            <person name="Kjaerbolling I."/>
            <person name="Vesth T.C."/>
            <person name="Frisvad J.C."/>
            <person name="Nybo J.L."/>
            <person name="Theobald S."/>
            <person name="Kildgaard S."/>
            <person name="Petersen T.I."/>
            <person name="Kuo A."/>
            <person name="Sato A."/>
            <person name="Lyhne E.K."/>
            <person name="Kogle M.E."/>
            <person name="Wiebenga A."/>
            <person name="Kun R.S."/>
            <person name="Lubbers R.J."/>
            <person name="Makela M.R."/>
            <person name="Barry K."/>
            <person name="Chovatia M."/>
            <person name="Clum A."/>
            <person name="Daum C."/>
            <person name="Haridas S."/>
            <person name="He G."/>
            <person name="LaButti K."/>
            <person name="Lipzen A."/>
            <person name="Mondo S."/>
            <person name="Pangilinan J."/>
            <person name="Riley R."/>
            <person name="Salamov A."/>
            <person name="Simmons B.A."/>
            <person name="Magnuson J.K."/>
            <person name="Henrissat B."/>
            <person name="Mortensen U.H."/>
            <person name="Larsen T.O."/>
            <person name="De vries R.P."/>
            <person name="Grigoriev I.V."/>
            <person name="Machida M."/>
            <person name="Baker S.E."/>
            <person name="Andersen M.R."/>
        </authorList>
    </citation>
    <scope>NUCLEOTIDE SEQUENCE [LARGE SCALE GENOMIC DNA]</scope>
    <source>
        <strain evidence="1 2">CBS 117635</strain>
    </source>
</reference>
<dbReference type="EMBL" id="ML732810">
    <property type="protein sequence ID" value="KAB8272008.1"/>
    <property type="molecule type" value="Genomic_DNA"/>
</dbReference>
<evidence type="ECO:0000313" key="2">
    <source>
        <dbReference type="Proteomes" id="UP000326289"/>
    </source>
</evidence>
<sequence length="812" mass="93055">MADNPELITKREVPSDAIAEAALSTNSQRTDTLPAIGITRRTRKRHTVAEKLRVISYYRETKELDIATNELKPISVKTASARFNIQPRSLRRWLDRERSLKALPDSRMNVLAPPSSHEQPGNLRLTRRKIVELGIIAKSDWIKVHPEHHPVPFVGIESGKKGRLHTLDDAYKFLGMEQEPPHPGHPTEPESPSVLSDVLFEIQDTQSYTKDGLNYSYETRPVVEISKTLYSLSPSMSDERNDLQAPLAQEDIPLTLHHGNTRVYYQDLKNCVAIVCRELLKASDTIKYVIPVRVGFDYDAPYASTPTQWGAILSFLDNVEILLPLALSMRGPNTLRFSAPDQYFLQGWTIDHVAANGRDHTKRQYYGLLTTNLSKFHASPVLHITDVDMLFLCDPESSKWRPRRFSTTWTLYDTILHATYRRTAPVTPVVGVYSDLSVLVNQIRLRGSRVSFMSTPLRKQPFEYLRQEDFRLKHTITESDIPSDLIRQVLLLEHTRQSQDDDTAEEYLADNDRRANTTANMKRRNLMKRNSLFLLLRSGERLVDNKPRCEFYTCPLPKVANSRYCGIHSAEILQIASSRSTERRMDDKENSQLEWNLTSRSHCERELKLLKEYLLESPQANWIIDFEFLSIRAKSPIPLQVSIRQMDGETLLSTNVDYGISLSELIEAVTPFTGANMGPFLVRLYKSYRTNGMKPSQIRGHILKLGYSPGKVNIFSWYSAQDMQCFQRILTGMDELIVKRRSHLPCRNFNTINIAVLCRKLLPAGWSCMTLEATHTRLLESQSRYVDIDLYHTAEYDTQAVADIVRAMTEIV</sequence>
<dbReference type="InterPro" id="IPR012337">
    <property type="entry name" value="RNaseH-like_sf"/>
</dbReference>
<proteinExistence type="predicted"/>
<name>A0A5N6J038_9EURO</name>
<accession>A0A5N6J038</accession>
<gene>
    <name evidence="1" type="ORF">BDV30DRAFT_239976</name>
</gene>
<dbReference type="Proteomes" id="UP000326289">
    <property type="component" value="Unassembled WGS sequence"/>
</dbReference>
<keyword evidence="2" id="KW-1185">Reference proteome</keyword>
<dbReference type="AlphaFoldDB" id="A0A5N6J038"/>
<dbReference type="SUPFAM" id="SSF53098">
    <property type="entry name" value="Ribonuclease H-like"/>
    <property type="match status" value="1"/>
</dbReference>
<protein>
    <submittedName>
        <fullName evidence="1">Uncharacterized protein</fullName>
    </submittedName>
</protein>